<evidence type="ECO:0000256" key="9">
    <source>
        <dbReference type="ARBA" id="ARBA00022782"/>
    </source>
</evidence>
<keyword evidence="14" id="KW-0325">Glycoprotein</keyword>
<evidence type="ECO:0000256" key="3">
    <source>
        <dbReference type="ARBA" id="ARBA00022475"/>
    </source>
</evidence>
<dbReference type="KEGG" id="cvn:111108110"/>
<feature type="disulfide bond" evidence="15">
    <location>
        <begin position="1928"/>
        <end position="1937"/>
    </location>
</feature>
<feature type="transmembrane region" description="Helical" evidence="16">
    <location>
        <begin position="995"/>
        <end position="1015"/>
    </location>
</feature>
<dbReference type="InterPro" id="IPR013642">
    <property type="entry name" value="CLCA_N"/>
</dbReference>
<feature type="domain" description="EGF-like" evidence="18">
    <location>
        <begin position="2026"/>
        <end position="2062"/>
    </location>
</feature>
<dbReference type="Pfam" id="PF12661">
    <property type="entry name" value="hEGF"/>
    <property type="match status" value="3"/>
</dbReference>
<dbReference type="CDD" id="cd00054">
    <property type="entry name" value="EGF_CA"/>
    <property type="match status" value="19"/>
</dbReference>
<dbReference type="InterPro" id="IPR001774">
    <property type="entry name" value="DSL"/>
</dbReference>
<feature type="disulfide bond" evidence="15">
    <location>
        <begin position="2052"/>
        <end position="2061"/>
    </location>
</feature>
<feature type="disulfide bond" evidence="15">
    <location>
        <begin position="1275"/>
        <end position="1284"/>
    </location>
</feature>
<feature type="domain" description="EGF-like" evidence="18">
    <location>
        <begin position="1748"/>
        <end position="1785"/>
    </location>
</feature>
<dbReference type="FunFam" id="2.10.25.10:FF:000391">
    <property type="entry name" value="Weary, isoform C"/>
    <property type="match status" value="1"/>
</dbReference>
<feature type="disulfide bond" evidence="15">
    <location>
        <begin position="1813"/>
        <end position="1822"/>
    </location>
</feature>
<dbReference type="Gene3D" id="3.40.50.410">
    <property type="entry name" value="von Willebrand factor, type A domain"/>
    <property type="match status" value="1"/>
</dbReference>
<feature type="domain" description="EGF-like" evidence="18">
    <location>
        <begin position="1250"/>
        <end position="1285"/>
    </location>
</feature>
<evidence type="ECO:0000259" key="19">
    <source>
        <dbReference type="PROSITE" id="PS50234"/>
    </source>
</evidence>
<evidence type="ECO:0000313" key="21">
    <source>
        <dbReference type="RefSeq" id="XP_022299387.1"/>
    </source>
</evidence>
<feature type="disulfide bond" evidence="15">
    <location>
        <begin position="1775"/>
        <end position="1784"/>
    </location>
</feature>
<dbReference type="Pfam" id="PF07645">
    <property type="entry name" value="EGF_CA"/>
    <property type="match status" value="5"/>
</dbReference>
<dbReference type="GO" id="GO:0060255">
    <property type="term" value="P:regulation of macromolecule metabolic process"/>
    <property type="evidence" value="ECO:0007669"/>
    <property type="project" value="UniProtKB-ARBA"/>
</dbReference>
<dbReference type="GO" id="GO:0048592">
    <property type="term" value="P:eye morphogenesis"/>
    <property type="evidence" value="ECO:0007669"/>
    <property type="project" value="UniProtKB-ARBA"/>
</dbReference>
<keyword evidence="5" id="KW-0597">Phosphoprotein</keyword>
<feature type="domain" description="EGF-like" evidence="18">
    <location>
        <begin position="2063"/>
        <end position="2099"/>
    </location>
</feature>
<dbReference type="Gene3D" id="2.60.40.10">
    <property type="entry name" value="Immunoglobulins"/>
    <property type="match status" value="1"/>
</dbReference>
<feature type="disulfide bond" evidence="15">
    <location>
        <begin position="2163"/>
        <end position="2172"/>
    </location>
</feature>
<keyword evidence="11 16" id="KW-1133">Transmembrane helix</keyword>
<dbReference type="GO" id="GO:0030182">
    <property type="term" value="P:neuron differentiation"/>
    <property type="evidence" value="ECO:0007669"/>
    <property type="project" value="UniProtKB-ARBA"/>
</dbReference>
<feature type="domain" description="EGF-like" evidence="18">
    <location>
        <begin position="2137"/>
        <end position="2173"/>
    </location>
</feature>
<dbReference type="FunFam" id="2.10.25.10:FF:000109">
    <property type="entry name" value="Notch homolog 4, [Drosophila]"/>
    <property type="match status" value="2"/>
</dbReference>
<dbReference type="GO" id="GO:0003002">
    <property type="term" value="P:regionalization"/>
    <property type="evidence" value="ECO:0007669"/>
    <property type="project" value="UniProtKB-ARBA"/>
</dbReference>
<dbReference type="RefSeq" id="XP_022299387.1">
    <property type="nucleotide sequence ID" value="XM_022443679.1"/>
</dbReference>
<comment type="caution">
    <text evidence="15">Lacks conserved residue(s) required for the propagation of feature annotation.</text>
</comment>
<dbReference type="OrthoDB" id="283575at2759"/>
<dbReference type="FunFam" id="2.10.25.10:FF:000565">
    <property type="entry name" value="Predicted protein"/>
    <property type="match status" value="1"/>
</dbReference>
<dbReference type="Proteomes" id="UP000694844">
    <property type="component" value="Chromosome 8"/>
</dbReference>
<keyword evidence="9" id="KW-0221">Differentiation</keyword>
<dbReference type="GO" id="GO:0051241">
    <property type="term" value="P:negative regulation of multicellular organismal process"/>
    <property type="evidence" value="ECO:0007669"/>
    <property type="project" value="UniProtKB-ARBA"/>
</dbReference>
<dbReference type="PRINTS" id="PR01983">
    <property type="entry name" value="NOTCH"/>
</dbReference>
<evidence type="ECO:0000256" key="11">
    <source>
        <dbReference type="ARBA" id="ARBA00022989"/>
    </source>
</evidence>
<feature type="domain" description="EGF-like" evidence="18">
    <location>
        <begin position="1366"/>
        <end position="1402"/>
    </location>
</feature>
<dbReference type="FunFam" id="2.10.25.10:FF:000095">
    <property type="entry name" value="Notch, isoform B"/>
    <property type="match status" value="1"/>
</dbReference>
<dbReference type="SUPFAM" id="SSF57196">
    <property type="entry name" value="EGF/Laminin"/>
    <property type="match status" value="22"/>
</dbReference>
<dbReference type="SMART" id="SM00179">
    <property type="entry name" value="EGF_CA"/>
    <property type="match status" value="24"/>
</dbReference>
<accession>A0A8B8B7J2</accession>
<feature type="domain" description="EGF-like" evidence="18">
    <location>
        <begin position="1550"/>
        <end position="1586"/>
    </location>
</feature>
<dbReference type="FunFam" id="2.10.25.10:FF:000125">
    <property type="entry name" value="Neurogenic locus notch protein-like"/>
    <property type="match status" value="2"/>
</dbReference>
<dbReference type="InterPro" id="IPR051830">
    <property type="entry name" value="NOTCH_homolog"/>
</dbReference>
<dbReference type="InterPro" id="IPR000742">
    <property type="entry name" value="EGF"/>
</dbReference>
<sequence>MEILTRVLVLGVLGSTQGFLQSKQILLEGNGYTGVTVAISSHLTPSEIQIQKIKDLFTAASAQLYKSTKNHLYFKDITIVIPKSWPNNIAEAFVSGAQVDTAHVIVDKPNPLVDNKPYVSGMTGCGQPGKHIHLEPFTVQILAGLADKILLHHWGHFRWGLFDEHGDKESPVQTSNTNPWFYSSQGTFKPNICTKDIQGVNQKGYCQSGQQCALDDDGLPEKDCKFCVNERSNTAKGSLMGKPDISSVVEFCDHADSEVPHNSEAETPQNKVCRGRSAWEIMRLHPDFKDTTPGSATQNTVPTFRVVQQRIGQNVVLVLDKSGSMNSYDRIDKLKTISSNYIRNWSPNATSIAVVTFNGTASVAAPLTPVTSDTDRQYLVTLVDSIIASGATSIGAGIQKAIEILKNASSDNIRGNEIILVSDGANTVRPGPDDVLETVLREGVIIQSVAIGKEADQKIDKMAKDSGGFSFFYSGNEQSTTLADIFLGIAASSSDDEDKIYQIESKSLNITKGRNYSSVLTIDDTIGRDTTIVVLGSGRDFASVTLSSPRNNRRISEQCSDSCRLKIDGLAETGDYVLEISTTQDTDTILTVTAQSYPRSPSAEVFTATAWTHTESFEFSPSTPVVLYSSVQKGVSPVLDADVTMVVEDSEGHFINVALLDDGQGMDITKDDGQYTGVILPTQLKSSGRHSLKLLVTGKEGETKILVPATGRRKRDTTSSGAPSTLVTQNVGGFKRVTSGGTFTVQNYRVVTGDALAPARITTLRLQNSEGGRFNVSWNAVGDDINVGKATAYKVLLSKNFSALLNSPEAVSPLTGNIPTPAGSGELEVFSLRVTETGVSYFLAVQAVDEAGNVGEVSNIVPLSVLSDHVTWKRAENKEVTSSQAFSYVGLIVSACAAVLFIFVFILCGICLCKRNREYRGNSEKFIDFPKKLPERMISTKRDMRIDYRMANPYMYPPNYWGYHGQDRRFHGYNNDSYLYYISYRLLIRAPTRPASVMADFPQTLIVLIMCLSQINGKITILFHIDEIANPGNRVKGGACCQGVADRCTELCKPVLSLCVSRDVSGGCEASAITTVDLKTSNQKFGSHLGNMSNPIYLEIDSWEKYNNKFSIDVYDMGPTGNSLIYQTQLFDIAPLIGENELSNVWKAKTLQASFLSFHNAFRLHVTYKMYCSAGYYGPSCNITCPGNPNKCVQNGQTYCKTGWTGTNCDEHIVECLDPNFCHGGHCINQNGGFLCQCPQGLTGIQCRMDEDECFLEPCNGGLCMNTIGSFSCSCPGTATGNTCETLITSHCSNDTCHGHGACQAVTNENTTTAQCRCDFGYMGADCRFRDYCSIHGCVNGGTCVNTANSSFCVCQEGFSGRDCELHDYCSSNPCNHLGKCTNIYNGFHCDCAKGYSGVTCDVRDFCQNQKCSGHGECFNGHSGFHCECENGFSGKDCEEMDYCFNVTCPTAQVCVNGKSAHSCGCPGGLTGEKCNKFDRCYFDPCHGHGFCTNTDSGFTCKCDGGWEMEDCSKKNYCYVDPCVHGNCTDLFNRFQCTCEEGWVGQRCNNTDYCLSSPCFHNGTCSNNVDKFACSCPVGWTGNRCELVDDCLSIPCQNNGTCSVDDKGITCACPRGWTGPMCQEVDHCDGDPCVNNGTCLNGLTDFFCQCPPRYTGMMCETDACVNQTCSGEGLCRASSRGHACDCFDGFVGYDCEHENPCKHLSCLNGGNCTVVQHDFTSTVGSIYYNYTAECVCPTTWRGANCDEDVNECLTKSTCGRHGHCSNSKGDFTCFCDAGYEGKHCEYDIDECSSMPCKNNGTCENREGNFLCRCNQYWAGTFCDQDIDECRYHPCENQGTCQNMPGNYSCTCGKFWTGRHCEKHIDACHAQPCKNGATCIDLDTTFYCKCDSRFTGRHCDVDVNECQTQHLCQNGGTCINTIGGFHCNCTSQWEGEQCEKDVDECSNSVCPNGTACVNKREGYECQDCSQYNCLHHGTCADSITSGPKCHCPKEWSGDHCEQRDFCRFDPCGPLQICKNTDHAYICDYHPCLSSPCHNNGTCVEVRSDIRCDCPKGWMGDLCEVRDFCASNPCRNNGTCINRADGFECTCKSDWLGDTCTVFDYCYAKPCLNDGVCANRPNAYQCLCHQQWMGTSCEVKNYCYNMPCENQGICTNSNSSYNCLCPKEWMSRNCSVYNYCFDNPCTNGATCLNMPTNFNCACPLGYTGRRCEIIIDFCASSPCQNNGTCVNSPYGYFCTCAAGFVGHNCERDLDECKIDMCPAKSSCFNYEGGYTCIWGSTTTRKKRGTLYDQSIHSPDKDQLQVTLPIKWKTDSYEKLLTLLHKLFDLSACSKGSEIFPEQFNVNQRSRTIDFHFKATCKNEDIDALKFESIISDLMKH</sequence>
<feature type="domain" description="EGF-like" evidence="18">
    <location>
        <begin position="2212"/>
        <end position="2248"/>
    </location>
</feature>
<evidence type="ECO:0000256" key="13">
    <source>
        <dbReference type="ARBA" id="ARBA00023157"/>
    </source>
</evidence>
<feature type="domain" description="EGF-like" evidence="18">
    <location>
        <begin position="1697"/>
        <end position="1746"/>
    </location>
</feature>
<evidence type="ECO:0000256" key="5">
    <source>
        <dbReference type="ARBA" id="ARBA00022553"/>
    </source>
</evidence>
<evidence type="ECO:0000313" key="20">
    <source>
        <dbReference type="Proteomes" id="UP000694844"/>
    </source>
</evidence>
<dbReference type="InterPro" id="IPR049883">
    <property type="entry name" value="NOTCH1_EGF-like"/>
</dbReference>
<dbReference type="GO" id="GO:0007154">
    <property type="term" value="P:cell communication"/>
    <property type="evidence" value="ECO:0007669"/>
    <property type="project" value="InterPro"/>
</dbReference>
<evidence type="ECO:0000259" key="18">
    <source>
        <dbReference type="PROSITE" id="PS50026"/>
    </source>
</evidence>
<dbReference type="PROSITE" id="PS01186">
    <property type="entry name" value="EGF_2"/>
    <property type="match status" value="13"/>
</dbReference>
<dbReference type="CDD" id="cd00198">
    <property type="entry name" value="vWFA"/>
    <property type="match status" value="1"/>
</dbReference>
<dbReference type="PROSITE" id="PS00010">
    <property type="entry name" value="ASX_HYDROXYL"/>
    <property type="match status" value="18"/>
</dbReference>
<dbReference type="SUPFAM" id="SSF53300">
    <property type="entry name" value="vWA-like"/>
    <property type="match status" value="1"/>
</dbReference>
<dbReference type="GO" id="GO:0051093">
    <property type="term" value="P:negative regulation of developmental process"/>
    <property type="evidence" value="ECO:0007669"/>
    <property type="project" value="UniProtKB-ARBA"/>
</dbReference>
<dbReference type="GO" id="GO:0048468">
    <property type="term" value="P:cell development"/>
    <property type="evidence" value="ECO:0007669"/>
    <property type="project" value="UniProtKB-ARBA"/>
</dbReference>
<dbReference type="SMART" id="SM00181">
    <property type="entry name" value="EGF"/>
    <property type="match status" value="26"/>
</dbReference>
<dbReference type="Pfam" id="PF25024">
    <property type="entry name" value="EGF_TEN"/>
    <property type="match status" value="1"/>
</dbReference>
<feature type="domain" description="EGF-like" evidence="18">
    <location>
        <begin position="2174"/>
        <end position="2210"/>
    </location>
</feature>
<evidence type="ECO:0000256" key="4">
    <source>
        <dbReference type="ARBA" id="ARBA00022536"/>
    </source>
</evidence>
<dbReference type="Gene3D" id="2.10.25.10">
    <property type="entry name" value="Laminin"/>
    <property type="match status" value="23"/>
</dbReference>
<feature type="disulfide bond" evidence="15">
    <location>
        <begin position="1576"/>
        <end position="1585"/>
    </location>
</feature>
<feature type="disulfide bond" evidence="15">
    <location>
        <begin position="1318"/>
        <end position="1327"/>
    </location>
</feature>
<feature type="disulfide bond" evidence="15">
    <location>
        <begin position="1736"/>
        <end position="1745"/>
    </location>
</feature>
<dbReference type="SUPFAM" id="SSF57184">
    <property type="entry name" value="Growth factor receptor domain"/>
    <property type="match status" value="1"/>
</dbReference>
<feature type="disulfide bond" evidence="15">
    <location>
        <begin position="1254"/>
        <end position="1264"/>
    </location>
</feature>
<keyword evidence="20" id="KW-1185">Reference proteome</keyword>
<feature type="disulfide bond" evidence="15">
    <location>
        <begin position="1466"/>
        <end position="1475"/>
    </location>
</feature>
<feature type="domain" description="EGF-like" evidence="18">
    <location>
        <begin position="1624"/>
        <end position="1660"/>
    </location>
</feature>
<feature type="domain" description="EGF-like" evidence="18">
    <location>
        <begin position="1661"/>
        <end position="1696"/>
    </location>
</feature>
<feature type="disulfide bond" evidence="15">
    <location>
        <begin position="1990"/>
        <end position="1999"/>
    </location>
</feature>
<feature type="domain" description="EGF-like" evidence="18">
    <location>
        <begin position="1825"/>
        <end position="1861"/>
    </location>
</feature>
<dbReference type="PROSITE" id="PS50234">
    <property type="entry name" value="VWFA"/>
    <property type="match status" value="1"/>
</dbReference>
<dbReference type="GO" id="GO:0016324">
    <property type="term" value="C:apical plasma membrane"/>
    <property type="evidence" value="ECO:0007669"/>
    <property type="project" value="UniProtKB-SubCell"/>
</dbReference>
<feature type="domain" description="EGF-like" evidence="18">
    <location>
        <begin position="1403"/>
        <end position="1439"/>
    </location>
</feature>
<feature type="domain" description="EGF-like" evidence="18">
    <location>
        <begin position="1477"/>
        <end position="1513"/>
    </location>
</feature>
<dbReference type="PROSITE" id="PS50026">
    <property type="entry name" value="EGF_3"/>
    <property type="match status" value="26"/>
</dbReference>
<feature type="disulfide bond" evidence="15">
    <location>
        <begin position="1429"/>
        <end position="1438"/>
    </location>
</feature>
<evidence type="ECO:0000256" key="17">
    <source>
        <dbReference type="SAM" id="SignalP"/>
    </source>
</evidence>
<dbReference type="GO" id="GO:0080090">
    <property type="term" value="P:regulation of primary metabolic process"/>
    <property type="evidence" value="ECO:0007669"/>
    <property type="project" value="UniProtKB-ARBA"/>
</dbReference>
<keyword evidence="4 15" id="KW-0245">EGF-like domain</keyword>
<feature type="disulfide bond" evidence="15">
    <location>
        <begin position="1539"/>
        <end position="1548"/>
    </location>
</feature>
<evidence type="ECO:0000256" key="7">
    <source>
        <dbReference type="ARBA" id="ARBA00022729"/>
    </source>
</evidence>
<feature type="disulfide bond" evidence="15">
    <location>
        <begin position="1518"/>
        <end position="1528"/>
    </location>
</feature>
<feature type="disulfide bond" evidence="15">
    <location>
        <begin position="1613"/>
        <end position="1622"/>
    </location>
</feature>
<dbReference type="Pfam" id="PF00092">
    <property type="entry name" value="VWA"/>
    <property type="match status" value="1"/>
</dbReference>
<dbReference type="PROSITE" id="PS01187">
    <property type="entry name" value="EGF_CA"/>
    <property type="match status" value="4"/>
</dbReference>
<feature type="transmembrane region" description="Helical" evidence="16">
    <location>
        <begin position="885"/>
        <end position="913"/>
    </location>
</feature>
<reference evidence="21" key="1">
    <citation type="submission" date="2025-08" db="UniProtKB">
        <authorList>
            <consortium name="RefSeq"/>
        </authorList>
    </citation>
    <scope>IDENTIFICATION</scope>
    <source>
        <tissue evidence="21">Whole sample</tissue>
    </source>
</reference>
<feature type="disulfide bond" evidence="15">
    <location>
        <begin position="1686"/>
        <end position="1695"/>
    </location>
</feature>
<feature type="disulfide bond" evidence="15">
    <location>
        <begin position="1503"/>
        <end position="1512"/>
    </location>
</feature>
<dbReference type="Pfam" id="PF08434">
    <property type="entry name" value="CLCA"/>
    <property type="match status" value="1"/>
</dbReference>
<dbReference type="GO" id="GO:0009967">
    <property type="term" value="P:positive regulation of signal transduction"/>
    <property type="evidence" value="ECO:0007669"/>
    <property type="project" value="UniProtKB-ARBA"/>
</dbReference>
<dbReference type="GO" id="GO:0005509">
    <property type="term" value="F:calcium ion binding"/>
    <property type="evidence" value="ECO:0007669"/>
    <property type="project" value="InterPro"/>
</dbReference>
<keyword evidence="10" id="KW-0106">Calcium</keyword>
<evidence type="ECO:0000256" key="16">
    <source>
        <dbReference type="SAM" id="Phobius"/>
    </source>
</evidence>
<feature type="domain" description="EGF-like" evidence="18">
    <location>
        <begin position="2100"/>
        <end position="2136"/>
    </location>
</feature>
<proteinExistence type="predicted"/>
<feature type="domain" description="EGF-like" evidence="18">
    <location>
        <begin position="1863"/>
        <end position="1899"/>
    </location>
</feature>
<feature type="domain" description="EGF-like" evidence="18">
    <location>
        <begin position="1901"/>
        <end position="1938"/>
    </location>
</feature>
<feature type="domain" description="EGF-like" evidence="18">
    <location>
        <begin position="1212"/>
        <end position="1248"/>
    </location>
</feature>
<dbReference type="InterPro" id="IPR013783">
    <property type="entry name" value="Ig-like_fold"/>
</dbReference>
<feature type="signal peptide" evidence="17">
    <location>
        <begin position="1"/>
        <end position="18"/>
    </location>
</feature>
<evidence type="ECO:0000256" key="12">
    <source>
        <dbReference type="ARBA" id="ARBA00023136"/>
    </source>
</evidence>
<feature type="domain" description="EGF-like" evidence="18">
    <location>
        <begin position="1329"/>
        <end position="1365"/>
    </location>
</feature>
<dbReference type="InterPro" id="IPR018097">
    <property type="entry name" value="EGF_Ca-bd_CS"/>
</dbReference>
<keyword evidence="12 16" id="KW-0472">Membrane</keyword>
<dbReference type="PANTHER" id="PTHR24033:SF151">
    <property type="entry name" value="NOTCH 2"/>
    <property type="match status" value="1"/>
</dbReference>
<evidence type="ECO:0000256" key="6">
    <source>
        <dbReference type="ARBA" id="ARBA00022692"/>
    </source>
</evidence>
<organism evidence="20 21">
    <name type="scientific">Crassostrea virginica</name>
    <name type="common">Eastern oyster</name>
    <dbReference type="NCBI Taxonomy" id="6565"/>
    <lineage>
        <taxon>Eukaryota</taxon>
        <taxon>Metazoa</taxon>
        <taxon>Spiralia</taxon>
        <taxon>Lophotrochozoa</taxon>
        <taxon>Mollusca</taxon>
        <taxon>Bivalvia</taxon>
        <taxon>Autobranchia</taxon>
        <taxon>Pteriomorphia</taxon>
        <taxon>Ostreida</taxon>
        <taxon>Ostreoidea</taxon>
        <taxon>Ostreidae</taxon>
        <taxon>Crassostrea</taxon>
    </lineage>
</organism>
<feature type="disulfide bond" evidence="15">
    <location>
        <begin position="2126"/>
        <end position="2135"/>
    </location>
</feature>
<dbReference type="GeneID" id="111108110"/>
<dbReference type="GO" id="GO:0008593">
    <property type="term" value="P:regulation of Notch signaling pathway"/>
    <property type="evidence" value="ECO:0007669"/>
    <property type="project" value="UniProtKB-ARBA"/>
</dbReference>
<keyword evidence="2" id="KW-0217">Developmental protein</keyword>
<dbReference type="InterPro" id="IPR001881">
    <property type="entry name" value="EGF-like_Ca-bd_dom"/>
</dbReference>
<name>A0A8B8B7J2_CRAVI</name>
<feature type="disulfide bond" evidence="15">
    <location>
        <begin position="1392"/>
        <end position="1401"/>
    </location>
</feature>
<feature type="domain" description="EGF-like" evidence="18">
    <location>
        <begin position="1514"/>
        <end position="1549"/>
    </location>
</feature>
<feature type="disulfide bond" evidence="15">
    <location>
        <begin position="2089"/>
        <end position="2098"/>
    </location>
</feature>
<comment type="subcellular location">
    <subcellularLocation>
        <location evidence="1">Apical cell membrane</location>
        <topology evidence="1">Single-pass type I membrane protein</topology>
    </subcellularLocation>
</comment>
<feature type="domain" description="EGF-like" evidence="18">
    <location>
        <begin position="1965"/>
        <end position="2000"/>
    </location>
</feature>
<feature type="domain" description="EGF-like" evidence="18">
    <location>
        <begin position="1440"/>
        <end position="1476"/>
    </location>
</feature>
<feature type="domain" description="VWFA" evidence="19">
    <location>
        <begin position="314"/>
        <end position="489"/>
    </location>
</feature>
<evidence type="ECO:0000256" key="2">
    <source>
        <dbReference type="ARBA" id="ARBA00022473"/>
    </source>
</evidence>
<feature type="disulfide bond" evidence="15">
    <location>
        <begin position="2200"/>
        <end position="2209"/>
    </location>
</feature>
<dbReference type="InterPro" id="IPR009030">
    <property type="entry name" value="Growth_fac_rcpt_cys_sf"/>
</dbReference>
<dbReference type="SMART" id="SM00051">
    <property type="entry name" value="DSL"/>
    <property type="match status" value="1"/>
</dbReference>
<dbReference type="InterPro" id="IPR036465">
    <property type="entry name" value="vWFA_dom_sf"/>
</dbReference>
<feature type="disulfide bond" evidence="15">
    <location>
        <begin position="1889"/>
        <end position="1898"/>
    </location>
</feature>
<keyword evidence="13 15" id="KW-1015">Disulfide bond</keyword>
<evidence type="ECO:0000256" key="15">
    <source>
        <dbReference type="PROSITE-ProRule" id="PRU00076"/>
    </source>
</evidence>
<dbReference type="SMART" id="SM00327">
    <property type="entry name" value="VWA"/>
    <property type="match status" value="1"/>
</dbReference>
<feature type="disulfide bond" evidence="15">
    <location>
        <begin position="1851"/>
        <end position="1860"/>
    </location>
</feature>
<protein>
    <submittedName>
        <fullName evidence="21">Uncharacterized protein LOC111108110</fullName>
    </submittedName>
</protein>
<feature type="disulfide bond" evidence="15">
    <location>
        <begin position="1650"/>
        <end position="1659"/>
    </location>
</feature>
<keyword evidence="3" id="KW-1003">Cell membrane</keyword>
<evidence type="ECO:0000256" key="8">
    <source>
        <dbReference type="ARBA" id="ARBA00022737"/>
    </source>
</evidence>
<keyword evidence="6 16" id="KW-0812">Transmembrane</keyword>
<dbReference type="PROSITE" id="PS00022">
    <property type="entry name" value="EGF_1"/>
    <property type="match status" value="24"/>
</dbReference>
<dbReference type="PANTHER" id="PTHR24033">
    <property type="entry name" value="EGF-LIKE DOMAIN-CONTAINING PROTEIN"/>
    <property type="match status" value="1"/>
</dbReference>
<keyword evidence="7 17" id="KW-0732">Signal</keyword>
<dbReference type="GO" id="GO:0023052">
    <property type="term" value="P:signaling"/>
    <property type="evidence" value="ECO:0007669"/>
    <property type="project" value="UniProtKB-ARBA"/>
</dbReference>
<feature type="domain" description="EGF-like" evidence="18">
    <location>
        <begin position="1288"/>
        <end position="1328"/>
    </location>
</feature>
<evidence type="ECO:0000256" key="1">
    <source>
        <dbReference type="ARBA" id="ARBA00004247"/>
    </source>
</evidence>
<gene>
    <name evidence="21" type="primary">LOC111108110</name>
</gene>
<feature type="disulfide bond" evidence="15">
    <location>
        <begin position="1355"/>
        <end position="1364"/>
    </location>
</feature>
<dbReference type="FunFam" id="2.10.25.10:FF:000255">
    <property type="entry name" value="Sushi, nidogen and EGF-like domains 1"/>
    <property type="match status" value="2"/>
</dbReference>
<feature type="domain" description="EGF-like" evidence="18">
    <location>
        <begin position="1587"/>
        <end position="1623"/>
    </location>
</feature>
<feature type="disulfide bond" evidence="15">
    <location>
        <begin position="2238"/>
        <end position="2247"/>
    </location>
</feature>
<dbReference type="InterPro" id="IPR000152">
    <property type="entry name" value="EGF-type_Asp/Asn_hydroxyl_site"/>
</dbReference>
<feature type="domain" description="EGF-like" evidence="18">
    <location>
        <begin position="1787"/>
        <end position="1823"/>
    </location>
</feature>
<dbReference type="FunFam" id="2.10.25.10:FF:000472">
    <property type="entry name" value="Uncharacterized protein, isoform A"/>
    <property type="match status" value="1"/>
</dbReference>
<evidence type="ECO:0000256" key="10">
    <source>
        <dbReference type="ARBA" id="ARBA00022837"/>
    </source>
</evidence>
<feature type="disulfide bond" evidence="15">
    <location>
        <begin position="1238"/>
        <end position="1247"/>
    </location>
</feature>
<feature type="chain" id="PRO_5034797619" evidence="17">
    <location>
        <begin position="19"/>
        <end position="2378"/>
    </location>
</feature>
<dbReference type="Pfam" id="PF00008">
    <property type="entry name" value="EGF"/>
    <property type="match status" value="7"/>
</dbReference>
<dbReference type="InterPro" id="IPR013032">
    <property type="entry name" value="EGF-like_CS"/>
</dbReference>
<evidence type="ECO:0000256" key="14">
    <source>
        <dbReference type="ARBA" id="ARBA00023180"/>
    </source>
</evidence>
<keyword evidence="8" id="KW-0677">Repeat</keyword>
<dbReference type="InterPro" id="IPR002035">
    <property type="entry name" value="VWF_A"/>
</dbReference>